<reference evidence="1" key="1">
    <citation type="journal article" date="2020" name="Stud. Mycol.">
        <title>101 Dothideomycetes genomes: a test case for predicting lifestyles and emergence of pathogens.</title>
        <authorList>
            <person name="Haridas S."/>
            <person name="Albert R."/>
            <person name="Binder M."/>
            <person name="Bloem J."/>
            <person name="Labutti K."/>
            <person name="Salamov A."/>
            <person name="Andreopoulos B."/>
            <person name="Baker S."/>
            <person name="Barry K."/>
            <person name="Bills G."/>
            <person name="Bluhm B."/>
            <person name="Cannon C."/>
            <person name="Castanera R."/>
            <person name="Culley D."/>
            <person name="Daum C."/>
            <person name="Ezra D."/>
            <person name="Gonzalez J."/>
            <person name="Henrissat B."/>
            <person name="Kuo A."/>
            <person name="Liang C."/>
            <person name="Lipzen A."/>
            <person name="Lutzoni F."/>
            <person name="Magnuson J."/>
            <person name="Mondo S."/>
            <person name="Nolan M."/>
            <person name="Ohm R."/>
            <person name="Pangilinan J."/>
            <person name="Park H.-J."/>
            <person name="Ramirez L."/>
            <person name="Alfaro M."/>
            <person name="Sun H."/>
            <person name="Tritt A."/>
            <person name="Yoshinaga Y."/>
            <person name="Zwiers L.-H."/>
            <person name="Turgeon B."/>
            <person name="Goodwin S."/>
            <person name="Spatafora J."/>
            <person name="Crous P."/>
            <person name="Grigoriev I."/>
        </authorList>
    </citation>
    <scope>NUCLEOTIDE SEQUENCE</scope>
    <source>
        <strain evidence="1">CBS 101060</strain>
    </source>
</reference>
<dbReference type="Proteomes" id="UP000799429">
    <property type="component" value="Unassembled WGS sequence"/>
</dbReference>
<dbReference type="AlphaFoldDB" id="A0A9P4VNL8"/>
<evidence type="ECO:0000313" key="1">
    <source>
        <dbReference type="EMBL" id="KAF2836400.1"/>
    </source>
</evidence>
<keyword evidence="2" id="KW-1185">Reference proteome</keyword>
<accession>A0A9P4VNL8</accession>
<proteinExistence type="predicted"/>
<dbReference type="OrthoDB" id="3797754at2759"/>
<comment type="caution">
    <text evidence="1">The sequence shown here is derived from an EMBL/GenBank/DDBJ whole genome shotgun (WGS) entry which is preliminary data.</text>
</comment>
<sequence length="174" mass="20216">MEIEAYLPPPAVRVEKLCNSYALRTLKFHKNHLVKRVLWEELERDDSDITLDSDSEAGNTSIKYITRPNTRLLSLLKRTQEFITNWKIEKISRILFTSNWNLGDSVKIMDAELFAILKALEREKTQCEKGQSTTKNLWVFVDNQAALKRLQKNSLEEGRELTGFLAIRTSWGMI</sequence>
<name>A0A9P4VNL8_9PEZI</name>
<organism evidence="1 2">
    <name type="scientific">Patellaria atrata CBS 101060</name>
    <dbReference type="NCBI Taxonomy" id="1346257"/>
    <lineage>
        <taxon>Eukaryota</taxon>
        <taxon>Fungi</taxon>
        <taxon>Dikarya</taxon>
        <taxon>Ascomycota</taxon>
        <taxon>Pezizomycotina</taxon>
        <taxon>Dothideomycetes</taxon>
        <taxon>Dothideomycetes incertae sedis</taxon>
        <taxon>Patellariales</taxon>
        <taxon>Patellariaceae</taxon>
        <taxon>Patellaria</taxon>
    </lineage>
</organism>
<gene>
    <name evidence="1" type="ORF">M501DRAFT_996572</name>
</gene>
<dbReference type="EMBL" id="MU006103">
    <property type="protein sequence ID" value="KAF2836400.1"/>
    <property type="molecule type" value="Genomic_DNA"/>
</dbReference>
<evidence type="ECO:0000313" key="2">
    <source>
        <dbReference type="Proteomes" id="UP000799429"/>
    </source>
</evidence>
<protein>
    <submittedName>
        <fullName evidence="1">Uncharacterized protein</fullName>
    </submittedName>
</protein>